<dbReference type="Pfam" id="PF21623">
    <property type="entry name" value="HK_sensor_dom_bact"/>
    <property type="match status" value="1"/>
</dbReference>
<evidence type="ECO:0000256" key="6">
    <source>
        <dbReference type="ARBA" id="ARBA00022840"/>
    </source>
</evidence>
<dbReference type="GO" id="GO:0005524">
    <property type="term" value="F:ATP binding"/>
    <property type="evidence" value="ECO:0007669"/>
    <property type="project" value="UniProtKB-KW"/>
</dbReference>
<feature type="domain" description="GGDEF" evidence="11">
    <location>
        <begin position="532"/>
        <end position="665"/>
    </location>
</feature>
<evidence type="ECO:0000256" key="4">
    <source>
        <dbReference type="ARBA" id="ARBA00022741"/>
    </source>
</evidence>
<dbReference type="CDD" id="cd01949">
    <property type="entry name" value="GGDEF"/>
    <property type="match status" value="1"/>
</dbReference>
<dbReference type="SMART" id="SM00267">
    <property type="entry name" value="GGDEF"/>
    <property type="match status" value="1"/>
</dbReference>
<dbReference type="FunFam" id="3.30.70.270:FF:000001">
    <property type="entry name" value="Diguanylate cyclase domain protein"/>
    <property type="match status" value="1"/>
</dbReference>
<dbReference type="SUPFAM" id="SSF55073">
    <property type="entry name" value="Nucleotide cyclase"/>
    <property type="match status" value="1"/>
</dbReference>
<sequence length="676" mass="74890">MIVGQTQRRQLLALFAALFGGAAVLLTAVTLLLLQQRTAREFEALCLREQARVQVASSVLERRLENHLADLRFLAATPLVRQLLEQDNPARREALTRLLCAFVTQKGVYDQARVLDATGQERLRVDLRQGEAVVVPPAQLQNKGGRYYVADALRLAPGQIYISPLDLNIERGRIEQPYKPMIRLATPLFGADGQCSGLLVLNLLGNSLLERFRQLMGSDVEPMLLNRTGDFLVAPQPQLEWGFMFDRPAGFPRRYPAAWRQMQTTVAGHWRDGEGLFSFRALLPLTEGLVSSSGSNRQAGTSAYVLAASEYRWRVVSRIAADRLPAAGLVHHPLALLLYGGGLALLLPLSALLARLLVGRRLLLQQVRHQARHYREITDTLAEGLVVLDGACRLTEVNPEAARLLGWSREELLGVESHRIFRLCKGSATATPAQRCGLCRVPFEGTVYRSEDEELLCRDGSRLPVGLSAAPLTDEDGVSGAVVAFRDLRAIKAYQAEIEQLAFHDSLTGLPNRRLLLDRLERALTLAGRTDRYLALLFLDLDHFKQINDTYGHEGGDALLCEVARRLQQAVRQSDTVSRQGGDEFVLLLTELTFAEDAAQVARKILQGFREPVRLQDQRLQVKVSIGIALYPAHGQDSGQLMQQADEAMYRAKQAGRNRYAVAGAAPCTLDDPQQA</sequence>
<proteinExistence type="predicted"/>
<dbReference type="SUPFAM" id="SSF55785">
    <property type="entry name" value="PYP-like sensor domain (PAS domain)"/>
    <property type="match status" value="1"/>
</dbReference>
<dbReference type="InterPro" id="IPR052163">
    <property type="entry name" value="DGC-Regulatory_Protein"/>
</dbReference>
<dbReference type="PROSITE" id="PS50112">
    <property type="entry name" value="PAS"/>
    <property type="match status" value="1"/>
</dbReference>
<evidence type="ECO:0000256" key="8">
    <source>
        <dbReference type="SAM" id="Phobius"/>
    </source>
</evidence>
<dbReference type="InterPro" id="IPR029151">
    <property type="entry name" value="Sensor-like_sf"/>
</dbReference>
<dbReference type="InterPro" id="IPR035965">
    <property type="entry name" value="PAS-like_dom_sf"/>
</dbReference>
<dbReference type="InterPro" id="IPR013656">
    <property type="entry name" value="PAS_4"/>
</dbReference>
<dbReference type="Proteomes" id="UP000243205">
    <property type="component" value="Unassembled WGS sequence"/>
</dbReference>
<evidence type="ECO:0000256" key="5">
    <source>
        <dbReference type="ARBA" id="ARBA00022777"/>
    </source>
</evidence>
<dbReference type="InterPro" id="IPR043128">
    <property type="entry name" value="Rev_trsase/Diguanyl_cyclase"/>
</dbReference>
<accession>A0A1G6X8Y7</accession>
<dbReference type="AlphaFoldDB" id="A0A1G6X8Y7"/>
<evidence type="ECO:0000313" key="13">
    <source>
        <dbReference type="Proteomes" id="UP000243205"/>
    </source>
</evidence>
<dbReference type="SMART" id="SM00091">
    <property type="entry name" value="PAS"/>
    <property type="match status" value="1"/>
</dbReference>
<evidence type="ECO:0000259" key="10">
    <source>
        <dbReference type="PROSITE" id="PS50113"/>
    </source>
</evidence>
<organism evidence="12 13">
    <name type="scientific">Desulfuromonas thiophila</name>
    <dbReference type="NCBI Taxonomy" id="57664"/>
    <lineage>
        <taxon>Bacteria</taxon>
        <taxon>Pseudomonadati</taxon>
        <taxon>Thermodesulfobacteriota</taxon>
        <taxon>Desulfuromonadia</taxon>
        <taxon>Desulfuromonadales</taxon>
        <taxon>Desulfuromonadaceae</taxon>
        <taxon>Desulfuromonas</taxon>
    </lineage>
</organism>
<dbReference type="RefSeq" id="WP_092075307.1">
    <property type="nucleotide sequence ID" value="NZ_FNAQ01000001.1"/>
</dbReference>
<reference evidence="13" key="1">
    <citation type="submission" date="2016-10" db="EMBL/GenBank/DDBJ databases">
        <authorList>
            <person name="Varghese N."/>
            <person name="Submissions S."/>
        </authorList>
    </citation>
    <scope>NUCLEOTIDE SEQUENCE [LARGE SCALE GENOMIC DNA]</scope>
    <source>
        <strain evidence="13">DSM 8987</strain>
    </source>
</reference>
<evidence type="ECO:0000256" key="1">
    <source>
        <dbReference type="ARBA" id="ARBA00004370"/>
    </source>
</evidence>
<dbReference type="EMBL" id="FNAQ01000001">
    <property type="protein sequence ID" value="SDD73765.1"/>
    <property type="molecule type" value="Genomic_DNA"/>
</dbReference>
<gene>
    <name evidence="12" type="ORF">SAMN05661003_101155</name>
</gene>
<dbReference type="Gene3D" id="3.30.450.20">
    <property type="entry name" value="PAS domain"/>
    <property type="match status" value="3"/>
</dbReference>
<evidence type="ECO:0000259" key="11">
    <source>
        <dbReference type="PROSITE" id="PS50887"/>
    </source>
</evidence>
<dbReference type="InterPro" id="IPR000700">
    <property type="entry name" value="PAS-assoc_C"/>
</dbReference>
<dbReference type="Pfam" id="PF08448">
    <property type="entry name" value="PAS_4"/>
    <property type="match status" value="1"/>
</dbReference>
<dbReference type="SUPFAM" id="SSF103190">
    <property type="entry name" value="Sensory domain-like"/>
    <property type="match status" value="2"/>
</dbReference>
<dbReference type="InterPro" id="IPR000160">
    <property type="entry name" value="GGDEF_dom"/>
</dbReference>
<evidence type="ECO:0000256" key="2">
    <source>
        <dbReference type="ARBA" id="ARBA00022553"/>
    </source>
</evidence>
<dbReference type="PROSITE" id="PS50887">
    <property type="entry name" value="GGDEF"/>
    <property type="match status" value="1"/>
</dbReference>
<name>A0A1G6X8Y7_9BACT</name>
<keyword evidence="8" id="KW-0472">Membrane</keyword>
<keyword evidence="13" id="KW-1185">Reference proteome</keyword>
<evidence type="ECO:0000313" key="12">
    <source>
        <dbReference type="EMBL" id="SDD73765.1"/>
    </source>
</evidence>
<dbReference type="Pfam" id="PF00990">
    <property type="entry name" value="GGDEF"/>
    <property type="match status" value="1"/>
</dbReference>
<dbReference type="InterPro" id="IPR048760">
    <property type="entry name" value="VP0354-like_sensor_dom"/>
</dbReference>
<keyword evidence="4" id="KW-0547">Nucleotide-binding</keyword>
<dbReference type="PANTHER" id="PTHR46663">
    <property type="entry name" value="DIGUANYLATE CYCLASE DGCT-RELATED"/>
    <property type="match status" value="1"/>
</dbReference>
<feature type="domain" description="PAS" evidence="9">
    <location>
        <begin position="370"/>
        <end position="414"/>
    </location>
</feature>
<protein>
    <submittedName>
        <fullName evidence="12">PAS domain S-box-containing protein/diguanylate cyclase (GGDEF) domain-containing protein</fullName>
    </submittedName>
</protein>
<dbReference type="PROSITE" id="PS50113">
    <property type="entry name" value="PAC"/>
    <property type="match status" value="1"/>
</dbReference>
<dbReference type="NCBIfam" id="TIGR00229">
    <property type="entry name" value="sensory_box"/>
    <property type="match status" value="1"/>
</dbReference>
<dbReference type="InterPro" id="IPR000014">
    <property type="entry name" value="PAS"/>
</dbReference>
<evidence type="ECO:0000256" key="7">
    <source>
        <dbReference type="ARBA" id="ARBA00023012"/>
    </source>
</evidence>
<keyword evidence="8" id="KW-0812">Transmembrane</keyword>
<keyword evidence="5" id="KW-0418">Kinase</keyword>
<keyword evidence="2" id="KW-0597">Phosphoprotein</keyword>
<comment type="subcellular location">
    <subcellularLocation>
        <location evidence="1">Membrane</location>
    </subcellularLocation>
</comment>
<evidence type="ECO:0000259" key="9">
    <source>
        <dbReference type="PROSITE" id="PS50112"/>
    </source>
</evidence>
<dbReference type="NCBIfam" id="TIGR00254">
    <property type="entry name" value="GGDEF"/>
    <property type="match status" value="1"/>
</dbReference>
<dbReference type="PANTHER" id="PTHR46663:SF3">
    <property type="entry name" value="SLL0267 PROTEIN"/>
    <property type="match status" value="1"/>
</dbReference>
<dbReference type="STRING" id="57664.SAMN05661003_101155"/>
<dbReference type="InterPro" id="IPR029787">
    <property type="entry name" value="Nucleotide_cyclase"/>
</dbReference>
<evidence type="ECO:0000256" key="3">
    <source>
        <dbReference type="ARBA" id="ARBA00022679"/>
    </source>
</evidence>
<keyword evidence="7" id="KW-0902">Two-component regulatory system</keyword>
<dbReference type="CDD" id="cd00130">
    <property type="entry name" value="PAS"/>
    <property type="match status" value="1"/>
</dbReference>
<keyword evidence="3" id="KW-0808">Transferase</keyword>
<dbReference type="GO" id="GO:0016020">
    <property type="term" value="C:membrane"/>
    <property type="evidence" value="ECO:0007669"/>
    <property type="project" value="UniProtKB-SubCell"/>
</dbReference>
<feature type="domain" description="PAC" evidence="10">
    <location>
        <begin position="449"/>
        <end position="500"/>
    </location>
</feature>
<dbReference type="OrthoDB" id="5413461at2"/>
<keyword evidence="8" id="KW-1133">Transmembrane helix</keyword>
<feature type="transmembrane region" description="Helical" evidence="8">
    <location>
        <begin position="12"/>
        <end position="34"/>
    </location>
</feature>
<dbReference type="GO" id="GO:0016301">
    <property type="term" value="F:kinase activity"/>
    <property type="evidence" value="ECO:0007669"/>
    <property type="project" value="UniProtKB-KW"/>
</dbReference>
<dbReference type="GO" id="GO:0000160">
    <property type="term" value="P:phosphorelay signal transduction system"/>
    <property type="evidence" value="ECO:0007669"/>
    <property type="project" value="UniProtKB-KW"/>
</dbReference>
<keyword evidence="6" id="KW-0067">ATP-binding</keyword>
<dbReference type="Gene3D" id="3.30.70.270">
    <property type="match status" value="1"/>
</dbReference>